<comment type="caution">
    <text evidence="2">The sequence shown here is derived from an EMBL/GenBank/DDBJ whole genome shotgun (WGS) entry which is preliminary data.</text>
</comment>
<accession>A0AAD6ZGT1</accession>
<evidence type="ECO:0000313" key="3">
    <source>
        <dbReference type="Proteomes" id="UP001218218"/>
    </source>
</evidence>
<sequence length="288" mass="31850">MTIISLARTELIAPIITCVFYGIYLVTLGIAGRQLLTTETGQWKQRPAINWVIVGVSVVLFVNSTLNLVVVLITIYQAFVLYKGPGGPDHIFMHGSGWKTITKSVNVPLQSLVGDGILIYRCWIVCNKSWLIVALPLLIWLANITCAIRLVDLITQGSEGLIIGQLLLSKLIPQNKLFALIVVRIWMVERQNRQFRGSGVGTGVSSQNYPRSTLSHAMRNIIDIGDDLHLLFDLHARHLRPEEQPQLPYLRHAPGTVGDSATTVGDNEGVFRFSPFDKEGNSTLAEAV</sequence>
<keyword evidence="1" id="KW-0812">Transmembrane</keyword>
<name>A0AAD6ZGT1_9AGAR</name>
<protein>
    <recommendedName>
        <fullName evidence="4">Transmembrane protein</fullName>
    </recommendedName>
</protein>
<keyword evidence="1" id="KW-0472">Membrane</keyword>
<gene>
    <name evidence="2" type="ORF">DFH08DRAFT_941901</name>
</gene>
<reference evidence="2" key="1">
    <citation type="submission" date="2023-03" db="EMBL/GenBank/DDBJ databases">
        <title>Massive genome expansion in bonnet fungi (Mycena s.s.) driven by repeated elements and novel gene families across ecological guilds.</title>
        <authorList>
            <consortium name="Lawrence Berkeley National Laboratory"/>
            <person name="Harder C.B."/>
            <person name="Miyauchi S."/>
            <person name="Viragh M."/>
            <person name="Kuo A."/>
            <person name="Thoen E."/>
            <person name="Andreopoulos B."/>
            <person name="Lu D."/>
            <person name="Skrede I."/>
            <person name="Drula E."/>
            <person name="Henrissat B."/>
            <person name="Morin E."/>
            <person name="Kohler A."/>
            <person name="Barry K."/>
            <person name="LaButti K."/>
            <person name="Morin E."/>
            <person name="Salamov A."/>
            <person name="Lipzen A."/>
            <person name="Mereny Z."/>
            <person name="Hegedus B."/>
            <person name="Baldrian P."/>
            <person name="Stursova M."/>
            <person name="Weitz H."/>
            <person name="Taylor A."/>
            <person name="Grigoriev I.V."/>
            <person name="Nagy L.G."/>
            <person name="Martin F."/>
            <person name="Kauserud H."/>
        </authorList>
    </citation>
    <scope>NUCLEOTIDE SEQUENCE</scope>
    <source>
        <strain evidence="2">CBHHK002</strain>
    </source>
</reference>
<keyword evidence="3" id="KW-1185">Reference proteome</keyword>
<evidence type="ECO:0000256" key="1">
    <source>
        <dbReference type="SAM" id="Phobius"/>
    </source>
</evidence>
<dbReference type="AlphaFoldDB" id="A0AAD6ZGT1"/>
<feature type="transmembrane region" description="Helical" evidence="1">
    <location>
        <begin position="130"/>
        <end position="151"/>
    </location>
</feature>
<proteinExistence type="predicted"/>
<evidence type="ECO:0000313" key="2">
    <source>
        <dbReference type="EMBL" id="KAJ7321650.1"/>
    </source>
</evidence>
<dbReference type="EMBL" id="JARIHO010000050">
    <property type="protein sequence ID" value="KAJ7321650.1"/>
    <property type="molecule type" value="Genomic_DNA"/>
</dbReference>
<organism evidence="2 3">
    <name type="scientific">Mycena albidolilacea</name>
    <dbReference type="NCBI Taxonomy" id="1033008"/>
    <lineage>
        <taxon>Eukaryota</taxon>
        <taxon>Fungi</taxon>
        <taxon>Dikarya</taxon>
        <taxon>Basidiomycota</taxon>
        <taxon>Agaricomycotina</taxon>
        <taxon>Agaricomycetes</taxon>
        <taxon>Agaricomycetidae</taxon>
        <taxon>Agaricales</taxon>
        <taxon>Marasmiineae</taxon>
        <taxon>Mycenaceae</taxon>
        <taxon>Mycena</taxon>
    </lineage>
</organism>
<evidence type="ECO:0008006" key="4">
    <source>
        <dbReference type="Google" id="ProtNLM"/>
    </source>
</evidence>
<dbReference type="Proteomes" id="UP001218218">
    <property type="component" value="Unassembled WGS sequence"/>
</dbReference>
<feature type="transmembrane region" description="Helical" evidence="1">
    <location>
        <begin position="12"/>
        <end position="31"/>
    </location>
</feature>
<keyword evidence="1" id="KW-1133">Transmembrane helix</keyword>
<feature type="transmembrane region" description="Helical" evidence="1">
    <location>
        <begin position="51"/>
        <end position="76"/>
    </location>
</feature>
<feature type="transmembrane region" description="Helical" evidence="1">
    <location>
        <begin position="171"/>
        <end position="188"/>
    </location>
</feature>